<keyword evidence="3" id="KW-1185">Reference proteome</keyword>
<evidence type="ECO:0000256" key="1">
    <source>
        <dbReference type="SAM" id="MobiDB-lite"/>
    </source>
</evidence>
<gene>
    <name evidence="2" type="ORF">JYU34_020783</name>
</gene>
<accession>A0ABQ7PRY3</accession>
<dbReference type="Proteomes" id="UP000823941">
    <property type="component" value="Chromosome 29"/>
</dbReference>
<evidence type="ECO:0000313" key="3">
    <source>
        <dbReference type="Proteomes" id="UP000823941"/>
    </source>
</evidence>
<comment type="caution">
    <text evidence="2">The sequence shown here is derived from an EMBL/GenBank/DDBJ whole genome shotgun (WGS) entry which is preliminary data.</text>
</comment>
<reference evidence="2 3" key="1">
    <citation type="submission" date="2021-06" db="EMBL/GenBank/DDBJ databases">
        <title>A haploid diamondback moth (Plutella xylostella L.) genome assembly resolves 31 chromosomes and identifies a diamide resistance mutation.</title>
        <authorList>
            <person name="Ward C.M."/>
            <person name="Perry K.D."/>
            <person name="Baker G."/>
            <person name="Powis K."/>
            <person name="Heckel D.G."/>
            <person name="Baxter S.W."/>
        </authorList>
    </citation>
    <scope>NUCLEOTIDE SEQUENCE [LARGE SCALE GENOMIC DNA]</scope>
    <source>
        <strain evidence="2 3">LV</strain>
        <tissue evidence="2">Single pupa</tissue>
    </source>
</reference>
<name>A0ABQ7PRY3_PLUXY</name>
<feature type="region of interest" description="Disordered" evidence="1">
    <location>
        <begin position="37"/>
        <end position="60"/>
    </location>
</feature>
<proteinExistence type="predicted"/>
<evidence type="ECO:0000313" key="2">
    <source>
        <dbReference type="EMBL" id="KAG7295738.1"/>
    </source>
</evidence>
<sequence>QIKELLKSSAVFEGRPVRRRIPTNFANHLSPALALEPTADGITSGPSGRGASSLHSVYIG</sequence>
<feature type="non-terminal residue" evidence="2">
    <location>
        <position position="1"/>
    </location>
</feature>
<protein>
    <submittedName>
        <fullName evidence="2">Uncharacterized protein</fullName>
    </submittedName>
</protein>
<organism evidence="2 3">
    <name type="scientific">Plutella xylostella</name>
    <name type="common">Diamondback moth</name>
    <name type="synonym">Plutella maculipennis</name>
    <dbReference type="NCBI Taxonomy" id="51655"/>
    <lineage>
        <taxon>Eukaryota</taxon>
        <taxon>Metazoa</taxon>
        <taxon>Ecdysozoa</taxon>
        <taxon>Arthropoda</taxon>
        <taxon>Hexapoda</taxon>
        <taxon>Insecta</taxon>
        <taxon>Pterygota</taxon>
        <taxon>Neoptera</taxon>
        <taxon>Endopterygota</taxon>
        <taxon>Lepidoptera</taxon>
        <taxon>Glossata</taxon>
        <taxon>Ditrysia</taxon>
        <taxon>Yponomeutoidea</taxon>
        <taxon>Plutellidae</taxon>
        <taxon>Plutella</taxon>
    </lineage>
</organism>
<feature type="non-terminal residue" evidence="2">
    <location>
        <position position="60"/>
    </location>
</feature>
<dbReference type="EMBL" id="JAHIBW010000029">
    <property type="protein sequence ID" value="KAG7295738.1"/>
    <property type="molecule type" value="Genomic_DNA"/>
</dbReference>